<feature type="repeat" description="ANK" evidence="3">
    <location>
        <begin position="619"/>
        <end position="651"/>
    </location>
</feature>
<feature type="region of interest" description="Disordered" evidence="5">
    <location>
        <begin position="671"/>
        <end position="690"/>
    </location>
</feature>
<dbReference type="GO" id="GO:0004672">
    <property type="term" value="F:protein kinase activity"/>
    <property type="evidence" value="ECO:0007669"/>
    <property type="project" value="InterPro"/>
</dbReference>
<keyword evidence="2 4" id="KW-0067">ATP-binding</keyword>
<reference evidence="7 8" key="1">
    <citation type="journal article" date="2015" name="Mol. Biochem. Parasitol.">
        <title>Identification of polymorphic genes for use in assemblage B genotyping assays through comparative genomics of multiple assemblage B Giardia duodenalis isolates.</title>
        <authorList>
            <person name="Wielinga C."/>
            <person name="Thompson R.C."/>
            <person name="Monis P."/>
            <person name="Ryan U."/>
        </authorList>
    </citation>
    <scope>NUCLEOTIDE SEQUENCE [LARGE SCALE GENOMIC DNA]</scope>
    <source>
        <strain evidence="7 8">BAH15c1</strain>
    </source>
</reference>
<organism evidence="7 8">
    <name type="scientific">Giardia duodenalis assemblage B</name>
    <dbReference type="NCBI Taxonomy" id="1394984"/>
    <lineage>
        <taxon>Eukaryota</taxon>
        <taxon>Metamonada</taxon>
        <taxon>Diplomonadida</taxon>
        <taxon>Hexamitidae</taxon>
        <taxon>Giardiinae</taxon>
        <taxon>Giardia</taxon>
    </lineage>
</organism>
<dbReference type="Pfam" id="PF00069">
    <property type="entry name" value="Pkinase"/>
    <property type="match status" value="1"/>
</dbReference>
<dbReference type="InterPro" id="IPR000719">
    <property type="entry name" value="Prot_kinase_dom"/>
</dbReference>
<dbReference type="PROSITE" id="PS50088">
    <property type="entry name" value="ANK_REPEAT"/>
    <property type="match status" value="1"/>
</dbReference>
<dbReference type="GO" id="GO:0005524">
    <property type="term" value="F:ATP binding"/>
    <property type="evidence" value="ECO:0007669"/>
    <property type="project" value="UniProtKB-UniRule"/>
</dbReference>
<sequence>MQLSMIDGSPDGLYKRLEELGRGSFGKVYKVQHRRTGEFYALKLVAYHGMSSKLYNMQTSEIELLTSVHHPGIINYHEAYDDRANKEFGIIMDIFTKGDLHSYINRKRVNRASVSEQSIWTILSQLAYALSYCHSKTRAQGIEFGVVIHRDIKPENILISDDGRVVFSDFGICRALEERKATGTVVGTIAYLAPEIAAMRPYDEKVDIWSLGCTIYELCTRTLLFRVRDIHDLANKHKDFNPESVIIQHYGYSEQLETVLKTMLQLDPATRISAAEICQIDRVRVELDKFKQMMSEKGNVIPQEISIPNAPRTPVKRIVSASPSPVVHPKRISVNSQQEQHRLPHSRPASPLSVEDVRPRHEAAPQSNLSIEDLILAVRQNNVTDIRGLSKMLARKTDSSGRSALMHAVIMDRLEAVKILAPLESGLVDKSGHTALHYACAKKEPNKQILSILGEVEGRVVNSIGRTSLMLLIKDGRKDIAQLLINKSYGVQDMAGTTALILAIRYGQTDIAMQLVPKEQKLVMKNGWSALMEAAQQGNITVAKSLRNAESGLRGNMEWTALMVAAAHGSDSVCKILIDVEGKQRDTLGETALMKAARAGKSNCAQVLLRTEGKLVRPDGKSALMCAAEAGHTECVRVLCATEAGLKKQDGRTALKFALERGHTECANLLRPYEDNTPSRPDVNRVGKRK</sequence>
<dbReference type="Proteomes" id="UP000070089">
    <property type="component" value="Unassembled WGS sequence"/>
</dbReference>
<dbReference type="VEuPathDB" id="GiardiaDB:QR46_4243"/>
<evidence type="ECO:0000256" key="4">
    <source>
        <dbReference type="PROSITE-ProRule" id="PRU10141"/>
    </source>
</evidence>
<dbReference type="Gene3D" id="1.10.510.10">
    <property type="entry name" value="Transferase(Phosphotransferase) domain 1"/>
    <property type="match status" value="1"/>
</dbReference>
<gene>
    <name evidence="7" type="ORF">QR46_4243</name>
</gene>
<comment type="caution">
    <text evidence="7">The sequence shown here is derived from an EMBL/GenBank/DDBJ whole genome shotgun (WGS) entry which is preliminary data.</text>
</comment>
<dbReference type="EMBL" id="JXTI01000156">
    <property type="protein sequence ID" value="KWX11781.1"/>
    <property type="molecule type" value="Genomic_DNA"/>
</dbReference>
<dbReference type="PANTHER" id="PTHR24120:SF4">
    <property type="entry name" value="GH07239P"/>
    <property type="match status" value="1"/>
</dbReference>
<evidence type="ECO:0000313" key="8">
    <source>
        <dbReference type="Proteomes" id="UP000070089"/>
    </source>
</evidence>
<protein>
    <submittedName>
        <fullName evidence="7">Kinase/ NEK</fullName>
    </submittedName>
</protein>
<dbReference type="SMART" id="SM00220">
    <property type="entry name" value="S_TKc"/>
    <property type="match status" value="1"/>
</dbReference>
<dbReference type="InterPro" id="IPR011009">
    <property type="entry name" value="Kinase-like_dom_sf"/>
</dbReference>
<dbReference type="Pfam" id="PF12796">
    <property type="entry name" value="Ank_2"/>
    <property type="match status" value="4"/>
</dbReference>
<proteinExistence type="predicted"/>
<dbReference type="Gene3D" id="1.25.40.20">
    <property type="entry name" value="Ankyrin repeat-containing domain"/>
    <property type="match status" value="2"/>
</dbReference>
<feature type="domain" description="Protein kinase" evidence="6">
    <location>
        <begin position="14"/>
        <end position="285"/>
    </location>
</feature>
<evidence type="ECO:0000256" key="3">
    <source>
        <dbReference type="PROSITE-ProRule" id="PRU00023"/>
    </source>
</evidence>
<dbReference type="SMART" id="SM00248">
    <property type="entry name" value="ANK"/>
    <property type="match status" value="9"/>
</dbReference>
<feature type="binding site" evidence="4">
    <location>
        <position position="43"/>
    </location>
    <ligand>
        <name>ATP</name>
        <dbReference type="ChEBI" id="CHEBI:30616"/>
    </ligand>
</feature>
<dbReference type="PANTHER" id="PTHR24120">
    <property type="entry name" value="GH07239P"/>
    <property type="match status" value="1"/>
</dbReference>
<dbReference type="InterPro" id="IPR036770">
    <property type="entry name" value="Ankyrin_rpt-contain_sf"/>
</dbReference>
<keyword evidence="7" id="KW-0418">Kinase</keyword>
<keyword evidence="1 4" id="KW-0547">Nucleotide-binding</keyword>
<dbReference type="PROSITE" id="PS00107">
    <property type="entry name" value="PROTEIN_KINASE_ATP"/>
    <property type="match status" value="1"/>
</dbReference>
<dbReference type="OrthoDB" id="10252171at2759"/>
<keyword evidence="7" id="KW-0808">Transferase</keyword>
<dbReference type="PROSITE" id="PS00108">
    <property type="entry name" value="PROTEIN_KINASE_ST"/>
    <property type="match status" value="1"/>
</dbReference>
<dbReference type="SUPFAM" id="SSF56112">
    <property type="entry name" value="Protein kinase-like (PK-like)"/>
    <property type="match status" value="1"/>
</dbReference>
<evidence type="ECO:0000256" key="5">
    <source>
        <dbReference type="SAM" id="MobiDB-lite"/>
    </source>
</evidence>
<evidence type="ECO:0000313" key="7">
    <source>
        <dbReference type="EMBL" id="KWX11781.1"/>
    </source>
</evidence>
<accession>A0A132NP73</accession>
<dbReference type="PROSITE" id="PS50011">
    <property type="entry name" value="PROTEIN_KINASE_DOM"/>
    <property type="match status" value="1"/>
</dbReference>
<name>A0A132NP73_GIAIN</name>
<dbReference type="AlphaFoldDB" id="A0A132NP73"/>
<dbReference type="InterPro" id="IPR008271">
    <property type="entry name" value="Ser/Thr_kinase_AS"/>
</dbReference>
<evidence type="ECO:0000259" key="6">
    <source>
        <dbReference type="PROSITE" id="PS50011"/>
    </source>
</evidence>
<dbReference type="InterPro" id="IPR002110">
    <property type="entry name" value="Ankyrin_rpt"/>
</dbReference>
<evidence type="ECO:0000256" key="1">
    <source>
        <dbReference type="ARBA" id="ARBA00022741"/>
    </source>
</evidence>
<feature type="region of interest" description="Disordered" evidence="5">
    <location>
        <begin position="321"/>
        <end position="365"/>
    </location>
</feature>
<keyword evidence="3" id="KW-0040">ANK repeat</keyword>
<dbReference type="InterPro" id="IPR017441">
    <property type="entry name" value="Protein_kinase_ATP_BS"/>
</dbReference>
<evidence type="ECO:0000256" key="2">
    <source>
        <dbReference type="ARBA" id="ARBA00022840"/>
    </source>
</evidence>
<dbReference type="SUPFAM" id="SSF48403">
    <property type="entry name" value="Ankyrin repeat"/>
    <property type="match status" value="1"/>
</dbReference>